<keyword evidence="5" id="KW-0418">Kinase</keyword>
<accession>A0A5C7AC56</accession>
<dbReference type="InterPro" id="IPR052162">
    <property type="entry name" value="Sensor_kinase/Photoreceptor"/>
</dbReference>
<evidence type="ECO:0000313" key="9">
    <source>
        <dbReference type="Proteomes" id="UP000321790"/>
    </source>
</evidence>
<dbReference type="CDD" id="cd00130">
    <property type="entry name" value="PAS"/>
    <property type="match status" value="1"/>
</dbReference>
<dbReference type="RefSeq" id="WP_147137850.1">
    <property type="nucleotide sequence ID" value="NZ_VOSC01000033.1"/>
</dbReference>
<evidence type="ECO:0000256" key="4">
    <source>
        <dbReference type="ARBA" id="ARBA00022679"/>
    </source>
</evidence>
<dbReference type="OrthoDB" id="1419493at2"/>
<reference evidence="9" key="1">
    <citation type="submission" date="2019-08" db="EMBL/GenBank/DDBJ databases">
        <title>Seonamhaeicola sediminis sp. nov., isolated from marine sediment.</title>
        <authorList>
            <person name="Cao W.R."/>
        </authorList>
    </citation>
    <scope>NUCLEOTIDE SEQUENCE [LARGE SCALE GENOMIC DNA]</scope>
    <source>
        <strain evidence="9">Gy8</strain>
    </source>
</reference>
<dbReference type="Pfam" id="PF13426">
    <property type="entry name" value="PAS_9"/>
    <property type="match status" value="1"/>
</dbReference>
<dbReference type="EMBL" id="VOSC01000033">
    <property type="protein sequence ID" value="TXE06236.1"/>
    <property type="molecule type" value="Genomic_DNA"/>
</dbReference>
<dbReference type="InterPro" id="IPR035965">
    <property type="entry name" value="PAS-like_dom_sf"/>
</dbReference>
<dbReference type="EC" id="2.7.13.3" evidence="2"/>
<proteinExistence type="predicted"/>
<dbReference type="SMART" id="SM00086">
    <property type="entry name" value="PAC"/>
    <property type="match status" value="1"/>
</dbReference>
<dbReference type="AlphaFoldDB" id="A0A5C7AC56"/>
<sequence length="205" mass="23614">METQQINTLKQQLSTTYNRYKCLYENSPDMLLSVNPENTKIAECNETFIKKMGYTKAEIIGKSIFFIYHPKCIKNVETAYKTFLDTGKVDNTELILKTKKGSKIHVLLKVNSIKDKNNKIVYSNSCFRDITELKKLQTRHLAYQRFAGIISDKFSNALNTINIAVNQLNKAPFLSFDEKAQYYVSSIEQASKNINYIVNKLNKKA</sequence>
<feature type="domain" description="PAC" evidence="7">
    <location>
        <begin position="90"/>
        <end position="142"/>
    </location>
</feature>
<evidence type="ECO:0000256" key="3">
    <source>
        <dbReference type="ARBA" id="ARBA00022553"/>
    </source>
</evidence>
<dbReference type="PANTHER" id="PTHR43304">
    <property type="entry name" value="PHYTOCHROME-LIKE PROTEIN CPH1"/>
    <property type="match status" value="1"/>
</dbReference>
<evidence type="ECO:0000256" key="2">
    <source>
        <dbReference type="ARBA" id="ARBA00012438"/>
    </source>
</evidence>
<evidence type="ECO:0000259" key="7">
    <source>
        <dbReference type="PROSITE" id="PS50113"/>
    </source>
</evidence>
<feature type="domain" description="PAS" evidence="6">
    <location>
        <begin position="16"/>
        <end position="87"/>
    </location>
</feature>
<comment type="caution">
    <text evidence="8">The sequence shown here is derived from an EMBL/GenBank/DDBJ whole genome shotgun (WGS) entry which is preliminary data.</text>
</comment>
<evidence type="ECO:0000256" key="5">
    <source>
        <dbReference type="ARBA" id="ARBA00022777"/>
    </source>
</evidence>
<dbReference type="Proteomes" id="UP000321790">
    <property type="component" value="Unassembled WGS sequence"/>
</dbReference>
<dbReference type="PROSITE" id="PS50113">
    <property type="entry name" value="PAC"/>
    <property type="match status" value="1"/>
</dbReference>
<keyword evidence="3" id="KW-0597">Phosphoprotein</keyword>
<dbReference type="SMART" id="SM00091">
    <property type="entry name" value="PAS"/>
    <property type="match status" value="1"/>
</dbReference>
<organism evidence="8 9">
    <name type="scientific">Seonamhaeicola algicola</name>
    <dbReference type="NCBI Taxonomy" id="1719036"/>
    <lineage>
        <taxon>Bacteria</taxon>
        <taxon>Pseudomonadati</taxon>
        <taxon>Bacteroidota</taxon>
        <taxon>Flavobacteriia</taxon>
        <taxon>Flavobacteriales</taxon>
        <taxon>Flavobacteriaceae</taxon>
    </lineage>
</organism>
<dbReference type="PANTHER" id="PTHR43304:SF1">
    <property type="entry name" value="PAC DOMAIN-CONTAINING PROTEIN"/>
    <property type="match status" value="1"/>
</dbReference>
<evidence type="ECO:0000313" key="8">
    <source>
        <dbReference type="EMBL" id="TXE06236.1"/>
    </source>
</evidence>
<dbReference type="InterPro" id="IPR000014">
    <property type="entry name" value="PAS"/>
</dbReference>
<dbReference type="InterPro" id="IPR000700">
    <property type="entry name" value="PAS-assoc_C"/>
</dbReference>
<name>A0A5C7AC56_9FLAO</name>
<dbReference type="Gene3D" id="3.30.450.20">
    <property type="entry name" value="PAS domain"/>
    <property type="match status" value="1"/>
</dbReference>
<keyword evidence="9" id="KW-1185">Reference proteome</keyword>
<dbReference type="NCBIfam" id="TIGR00229">
    <property type="entry name" value="sensory_box"/>
    <property type="match status" value="1"/>
</dbReference>
<evidence type="ECO:0000256" key="1">
    <source>
        <dbReference type="ARBA" id="ARBA00000085"/>
    </source>
</evidence>
<dbReference type="GO" id="GO:0004673">
    <property type="term" value="F:protein histidine kinase activity"/>
    <property type="evidence" value="ECO:0007669"/>
    <property type="project" value="UniProtKB-EC"/>
</dbReference>
<keyword evidence="4" id="KW-0808">Transferase</keyword>
<dbReference type="PROSITE" id="PS50112">
    <property type="entry name" value="PAS"/>
    <property type="match status" value="1"/>
</dbReference>
<evidence type="ECO:0000259" key="6">
    <source>
        <dbReference type="PROSITE" id="PS50112"/>
    </source>
</evidence>
<gene>
    <name evidence="8" type="ORF">FUA26_14785</name>
</gene>
<comment type="catalytic activity">
    <reaction evidence="1">
        <text>ATP + protein L-histidine = ADP + protein N-phospho-L-histidine.</text>
        <dbReference type="EC" id="2.7.13.3"/>
    </reaction>
</comment>
<dbReference type="SUPFAM" id="SSF55785">
    <property type="entry name" value="PYP-like sensor domain (PAS domain)"/>
    <property type="match status" value="1"/>
</dbReference>
<dbReference type="InterPro" id="IPR001610">
    <property type="entry name" value="PAC"/>
</dbReference>
<protein>
    <recommendedName>
        <fullName evidence="2">histidine kinase</fullName>
        <ecNumber evidence="2">2.7.13.3</ecNumber>
    </recommendedName>
</protein>